<dbReference type="PROSITE" id="PS50853">
    <property type="entry name" value="FN3"/>
    <property type="match status" value="1"/>
</dbReference>
<evidence type="ECO:0000259" key="1">
    <source>
        <dbReference type="PROSITE" id="PS50853"/>
    </source>
</evidence>
<accession>A0A450W203</accession>
<evidence type="ECO:0000313" key="3">
    <source>
        <dbReference type="EMBL" id="VFJ57563.1"/>
    </source>
</evidence>
<dbReference type="InterPro" id="IPR013783">
    <property type="entry name" value="Ig-like_fold"/>
</dbReference>
<organism evidence="4">
    <name type="scientific">Candidatus Kentrum sp. FM</name>
    <dbReference type="NCBI Taxonomy" id="2126340"/>
    <lineage>
        <taxon>Bacteria</taxon>
        <taxon>Pseudomonadati</taxon>
        <taxon>Pseudomonadota</taxon>
        <taxon>Gammaproteobacteria</taxon>
        <taxon>Candidatus Kentrum</taxon>
    </lineage>
</organism>
<evidence type="ECO:0000313" key="2">
    <source>
        <dbReference type="EMBL" id="VFJ56307.1"/>
    </source>
</evidence>
<dbReference type="SUPFAM" id="SSF49265">
    <property type="entry name" value="Fibronectin type III"/>
    <property type="match status" value="1"/>
</dbReference>
<dbReference type="EMBL" id="CAADFL010000167">
    <property type="protein sequence ID" value="VFK11098.1"/>
    <property type="molecule type" value="Genomic_DNA"/>
</dbReference>
<dbReference type="EMBL" id="CAADFA010000174">
    <property type="protein sequence ID" value="VFJ56307.1"/>
    <property type="molecule type" value="Genomic_DNA"/>
</dbReference>
<evidence type="ECO:0000313" key="4">
    <source>
        <dbReference type="EMBL" id="VFK11098.1"/>
    </source>
</evidence>
<dbReference type="AlphaFoldDB" id="A0A450W203"/>
<name>A0A450W203_9GAMM</name>
<protein>
    <submittedName>
        <fullName evidence="4">Fibronectin type III domain-containing protein</fullName>
    </submittedName>
</protein>
<dbReference type="EMBL" id="CAADEZ010000193">
    <property type="protein sequence ID" value="VFJ57563.1"/>
    <property type="molecule type" value="Genomic_DNA"/>
</dbReference>
<sequence>MTRKFPKAEAEVLELGKKLADGLAANPDLFPAPPVSGEAINRLLDECHSALDDVMATKAAAKEAVTVKDGKFDALEDSMKKAFRYAEDAVDDDDAKLARIGWSARHAPTPLTVPGQVRSLHVTAQGEGWLEMDWKKPADGGRVAAYRIQRREAGSGPWTLVEIAMETEARIADQARGARLEYCVVATNKAGEGEASNTVTVSL</sequence>
<dbReference type="InterPro" id="IPR036116">
    <property type="entry name" value="FN3_sf"/>
</dbReference>
<dbReference type="CDD" id="cd00063">
    <property type="entry name" value="FN3"/>
    <property type="match status" value="1"/>
</dbReference>
<dbReference type="Gene3D" id="2.60.40.10">
    <property type="entry name" value="Immunoglobulins"/>
    <property type="match status" value="1"/>
</dbReference>
<proteinExistence type="predicted"/>
<dbReference type="Pfam" id="PF00041">
    <property type="entry name" value="fn3"/>
    <property type="match status" value="1"/>
</dbReference>
<reference evidence="4" key="1">
    <citation type="submission" date="2019-02" db="EMBL/GenBank/DDBJ databases">
        <authorList>
            <person name="Gruber-Vodicka R. H."/>
            <person name="Seah K. B. B."/>
        </authorList>
    </citation>
    <scope>NUCLEOTIDE SEQUENCE</scope>
    <source>
        <strain evidence="3">BECK_BZ163</strain>
        <strain evidence="4">BECK_BZ164</strain>
        <strain evidence="2">BECK_BZ165</strain>
    </source>
</reference>
<gene>
    <name evidence="3" type="ORF">BECKFM1743A_GA0114220_101937</name>
    <name evidence="4" type="ORF">BECKFM1743B_GA0114221_101673</name>
    <name evidence="2" type="ORF">BECKFM1743C_GA0114222_101743</name>
</gene>
<dbReference type="InterPro" id="IPR003961">
    <property type="entry name" value="FN3_dom"/>
</dbReference>
<feature type="domain" description="Fibronectin type-III" evidence="1">
    <location>
        <begin position="116"/>
        <end position="203"/>
    </location>
</feature>